<protein>
    <submittedName>
        <fullName evidence="1">Uncharacterized protein</fullName>
    </submittedName>
</protein>
<dbReference type="Proteomes" id="UP000672934">
    <property type="component" value="Unassembled WGS sequence"/>
</dbReference>
<gene>
    <name evidence="1" type="ORF">LMG31506_05104</name>
</gene>
<organism evidence="1 2">
    <name type="scientific">Cupriavidus yeoncheonensis</name>
    <dbReference type="NCBI Taxonomy" id="1462994"/>
    <lineage>
        <taxon>Bacteria</taxon>
        <taxon>Pseudomonadati</taxon>
        <taxon>Pseudomonadota</taxon>
        <taxon>Betaproteobacteria</taxon>
        <taxon>Burkholderiales</taxon>
        <taxon>Burkholderiaceae</taxon>
        <taxon>Cupriavidus</taxon>
    </lineage>
</organism>
<proteinExistence type="predicted"/>
<evidence type="ECO:0000313" key="1">
    <source>
        <dbReference type="EMBL" id="CAG2154481.1"/>
    </source>
</evidence>
<dbReference type="EMBL" id="CAJPUY010000022">
    <property type="protein sequence ID" value="CAG2154481.1"/>
    <property type="molecule type" value="Genomic_DNA"/>
</dbReference>
<comment type="caution">
    <text evidence="1">The sequence shown here is derived from an EMBL/GenBank/DDBJ whole genome shotgun (WGS) entry which is preliminary data.</text>
</comment>
<accession>A0A916IYJ7</accession>
<name>A0A916IYJ7_9BURK</name>
<keyword evidence="2" id="KW-1185">Reference proteome</keyword>
<evidence type="ECO:0000313" key="2">
    <source>
        <dbReference type="Proteomes" id="UP000672934"/>
    </source>
</evidence>
<sequence length="59" mass="6378">MALAPVWSPQSHRRIMKRFLAFSLVAWLAAALLILGRDSVSMIALSGVVALAGLDIFQP</sequence>
<dbReference type="AlphaFoldDB" id="A0A916IYJ7"/>
<reference evidence="1" key="1">
    <citation type="submission" date="2021-03" db="EMBL/GenBank/DDBJ databases">
        <authorList>
            <person name="Peeters C."/>
        </authorList>
    </citation>
    <scope>NUCLEOTIDE SEQUENCE</scope>
    <source>
        <strain evidence="1">LMG 31506</strain>
    </source>
</reference>